<dbReference type="InterPro" id="IPR023393">
    <property type="entry name" value="START-like_dom_sf"/>
</dbReference>
<proteinExistence type="inferred from homology"/>
<sequence>MPRIDRATADVAASPADVFAAFVDPDALAAWLPPSGMTGELADADLRAGGGFTMTLTYDVPPEGGGKTTSDSDVTHVVIDELVPDERVVWGVEFDSDDPDQAGRMTMTWTFTALDGERTRVAVDATDVPAGIDVDAHQQGLDASLAQLAGWFAGS</sequence>
<organism evidence="3 4">
    <name type="scientific">Nocardioides zeicaulis</name>
    <dbReference type="NCBI Taxonomy" id="1776857"/>
    <lineage>
        <taxon>Bacteria</taxon>
        <taxon>Bacillati</taxon>
        <taxon>Actinomycetota</taxon>
        <taxon>Actinomycetes</taxon>
        <taxon>Propionibacteriales</taxon>
        <taxon>Nocardioidaceae</taxon>
        <taxon>Nocardioides</taxon>
    </lineage>
</organism>
<feature type="domain" description="Activator of Hsp90 ATPase homologue 1/2-like C-terminal" evidence="2">
    <location>
        <begin position="13"/>
        <end position="150"/>
    </location>
</feature>
<dbReference type="RefSeq" id="WP_378518105.1">
    <property type="nucleotide sequence ID" value="NZ_CBCSDI010000019.1"/>
</dbReference>
<dbReference type="Proteomes" id="UP001589698">
    <property type="component" value="Unassembled WGS sequence"/>
</dbReference>
<keyword evidence="4" id="KW-1185">Reference proteome</keyword>
<comment type="caution">
    <text evidence="3">The sequence shown here is derived from an EMBL/GenBank/DDBJ whole genome shotgun (WGS) entry which is preliminary data.</text>
</comment>
<dbReference type="Pfam" id="PF08327">
    <property type="entry name" value="AHSA1"/>
    <property type="match status" value="1"/>
</dbReference>
<dbReference type="EMBL" id="JBHLXH010000001">
    <property type="protein sequence ID" value="MFC0222453.1"/>
    <property type="molecule type" value="Genomic_DNA"/>
</dbReference>
<dbReference type="SUPFAM" id="SSF55961">
    <property type="entry name" value="Bet v1-like"/>
    <property type="match status" value="1"/>
</dbReference>
<name>A0ABV6E0E6_9ACTN</name>
<evidence type="ECO:0000313" key="4">
    <source>
        <dbReference type="Proteomes" id="UP001589698"/>
    </source>
</evidence>
<reference evidence="3 4" key="1">
    <citation type="submission" date="2024-09" db="EMBL/GenBank/DDBJ databases">
        <authorList>
            <person name="Sun Q."/>
            <person name="Mori K."/>
        </authorList>
    </citation>
    <scope>NUCLEOTIDE SEQUENCE [LARGE SCALE GENOMIC DNA]</scope>
    <source>
        <strain evidence="3 4">CCM 8654</strain>
    </source>
</reference>
<dbReference type="InterPro" id="IPR013538">
    <property type="entry name" value="ASHA1/2-like_C"/>
</dbReference>
<gene>
    <name evidence="3" type="ORF">ACFFJG_08170</name>
</gene>
<evidence type="ECO:0000256" key="1">
    <source>
        <dbReference type="ARBA" id="ARBA00006817"/>
    </source>
</evidence>
<comment type="similarity">
    <text evidence="1">Belongs to the AHA1 family.</text>
</comment>
<accession>A0ABV6E0E6</accession>
<dbReference type="Gene3D" id="3.30.530.20">
    <property type="match status" value="1"/>
</dbReference>
<evidence type="ECO:0000259" key="2">
    <source>
        <dbReference type="Pfam" id="PF08327"/>
    </source>
</evidence>
<evidence type="ECO:0000313" key="3">
    <source>
        <dbReference type="EMBL" id="MFC0222453.1"/>
    </source>
</evidence>
<protein>
    <submittedName>
        <fullName evidence="3">SRPBCC domain-containing protein</fullName>
    </submittedName>
</protein>